<proteinExistence type="predicted"/>
<dbReference type="Pfam" id="PF06177">
    <property type="entry name" value="QueT"/>
    <property type="match status" value="1"/>
</dbReference>
<evidence type="ECO:0000313" key="2">
    <source>
        <dbReference type="EMBL" id="HIQ81234.1"/>
    </source>
</evidence>
<name>A0A9D0ZJ57_9FIRM</name>
<keyword evidence="1" id="KW-1133">Transmembrane helix</keyword>
<protein>
    <submittedName>
        <fullName evidence="2">QueT transporter family protein</fullName>
    </submittedName>
</protein>
<dbReference type="InterPro" id="IPR010387">
    <property type="entry name" value="QueT"/>
</dbReference>
<dbReference type="EMBL" id="DVFW01000042">
    <property type="protein sequence ID" value="HIQ81234.1"/>
    <property type="molecule type" value="Genomic_DNA"/>
</dbReference>
<reference evidence="2" key="1">
    <citation type="submission" date="2020-10" db="EMBL/GenBank/DDBJ databases">
        <authorList>
            <person name="Gilroy R."/>
        </authorList>
    </citation>
    <scope>NUCLEOTIDE SEQUENCE</scope>
    <source>
        <strain evidence="2">ChiSjej1B19-3389</strain>
    </source>
</reference>
<keyword evidence="1" id="KW-0812">Transmembrane</keyword>
<evidence type="ECO:0000256" key="1">
    <source>
        <dbReference type="SAM" id="Phobius"/>
    </source>
</evidence>
<keyword evidence="1" id="KW-0472">Membrane</keyword>
<reference evidence="2" key="2">
    <citation type="journal article" date="2021" name="PeerJ">
        <title>Extensive microbial diversity within the chicken gut microbiome revealed by metagenomics and culture.</title>
        <authorList>
            <person name="Gilroy R."/>
            <person name="Ravi A."/>
            <person name="Getino M."/>
            <person name="Pursley I."/>
            <person name="Horton D.L."/>
            <person name="Alikhan N.F."/>
            <person name="Baker D."/>
            <person name="Gharbi K."/>
            <person name="Hall N."/>
            <person name="Watson M."/>
            <person name="Adriaenssens E.M."/>
            <person name="Foster-Nyarko E."/>
            <person name="Jarju S."/>
            <person name="Secka A."/>
            <person name="Antonio M."/>
            <person name="Oren A."/>
            <person name="Chaudhuri R.R."/>
            <person name="La Ragione R."/>
            <person name="Hildebrand F."/>
            <person name="Pallen M.J."/>
        </authorList>
    </citation>
    <scope>NUCLEOTIDE SEQUENCE</scope>
    <source>
        <strain evidence="2">ChiSjej1B19-3389</strain>
    </source>
</reference>
<dbReference type="AlphaFoldDB" id="A0A9D0ZJ57"/>
<feature type="transmembrane region" description="Helical" evidence="1">
    <location>
        <begin position="136"/>
        <end position="165"/>
    </location>
</feature>
<gene>
    <name evidence="2" type="ORF">IAD32_08145</name>
</gene>
<sequence length="181" mass="19330">MSKNKTALYLAQAAVIAALYTVLTYAQELFLPGTTSMAVQFRFSEALTMLALFTPAAIPGLTVGCALANLVSLGALPIDMFFGSLATLLCAICMYRLRHIRIKGAPVLPALMPALFNGVIIGLEIELFFIEGGFHITSFLLQAGLVALGELGVCIVLGLPLTALLERTHLANRLFKMQSNG</sequence>
<evidence type="ECO:0000313" key="3">
    <source>
        <dbReference type="Proteomes" id="UP000886787"/>
    </source>
</evidence>
<dbReference type="PANTHER" id="PTHR40044">
    <property type="entry name" value="INTEGRAL MEMBRANE PROTEIN-RELATED"/>
    <property type="match status" value="1"/>
</dbReference>
<feature type="transmembrane region" description="Helical" evidence="1">
    <location>
        <begin position="47"/>
        <end position="70"/>
    </location>
</feature>
<organism evidence="2 3">
    <name type="scientific">Candidatus Scatavimonas merdigallinarum</name>
    <dbReference type="NCBI Taxonomy" id="2840914"/>
    <lineage>
        <taxon>Bacteria</taxon>
        <taxon>Bacillati</taxon>
        <taxon>Bacillota</taxon>
        <taxon>Clostridia</taxon>
        <taxon>Eubacteriales</taxon>
        <taxon>Oscillospiraceae</taxon>
        <taxon>Oscillospiraceae incertae sedis</taxon>
        <taxon>Candidatus Scatavimonas</taxon>
    </lineage>
</organism>
<dbReference type="PANTHER" id="PTHR40044:SF1">
    <property type="entry name" value="INTEGRAL MEMBRANE PROTEIN"/>
    <property type="match status" value="1"/>
</dbReference>
<dbReference type="Proteomes" id="UP000886787">
    <property type="component" value="Unassembled WGS sequence"/>
</dbReference>
<feature type="transmembrane region" description="Helical" evidence="1">
    <location>
        <begin position="107"/>
        <end position="130"/>
    </location>
</feature>
<feature type="transmembrane region" description="Helical" evidence="1">
    <location>
        <begin position="6"/>
        <end position="26"/>
    </location>
</feature>
<dbReference type="PIRSF" id="PIRSF031501">
    <property type="entry name" value="QueT"/>
    <property type="match status" value="1"/>
</dbReference>
<accession>A0A9D0ZJ57</accession>
<comment type="caution">
    <text evidence="2">The sequence shown here is derived from an EMBL/GenBank/DDBJ whole genome shotgun (WGS) entry which is preliminary data.</text>
</comment>